<sequence>MPRRQLPWANKGSGSRIQIKPTSTRKAAKQRAVSAIDDDFFDGPVVGSNSNGKGRAHELDDELQELPTEPSTPRTRIRTKDTLHTAHARAQSSSPPPFCDFEPPQVEAMYKGVSKFDLRDDEWMMVEDEFLETAKLFTRHLHIAEYEKLKKMIEEKKKEAKVARPVVAGARRSIEGAFKEKAKVQEQRQKQAIRDVFESKDSDEEDEQDMISTRTSLSKATSSFSVPRRTLVTAFKRSPQAHAAQDSESEDLDAPRPRAKSASNPSSTIRPLATRANAEGGSMSASSRTSSTKGSQRTFAKPQPPPVASNPRSRMSRATPFDMLDDWVPKKLKPLPTASPAQQSNSRLSRSTTPVKAPSASRTPSTSKVPHSFDFDDLGSGKIRRSTGSFDDLELSKSHESSSISKETADRLAKRKIEREKQEKEKKRKTAKLDDIPTFLF</sequence>
<feature type="region of interest" description="Disordered" evidence="1">
    <location>
        <begin position="1"/>
        <end position="100"/>
    </location>
</feature>
<feature type="compositionally biased region" description="Basic and acidic residues" evidence="1">
    <location>
        <begin position="180"/>
        <end position="200"/>
    </location>
</feature>
<protein>
    <submittedName>
        <fullName evidence="2">Uncharacterized protein</fullName>
    </submittedName>
</protein>
<accession>A0A6A5K4D9</accession>
<keyword evidence="3" id="KW-1185">Reference proteome</keyword>
<reference evidence="2" key="1">
    <citation type="submission" date="2020-01" db="EMBL/GenBank/DDBJ databases">
        <authorList>
            <consortium name="DOE Joint Genome Institute"/>
            <person name="Haridas S."/>
            <person name="Albert R."/>
            <person name="Binder M."/>
            <person name="Bloem J."/>
            <person name="Labutti K."/>
            <person name="Salamov A."/>
            <person name="Andreopoulos B."/>
            <person name="Baker S.E."/>
            <person name="Barry K."/>
            <person name="Bills G."/>
            <person name="Bluhm B.H."/>
            <person name="Cannon C."/>
            <person name="Castanera R."/>
            <person name="Culley D.E."/>
            <person name="Daum C."/>
            <person name="Ezra D."/>
            <person name="Gonzalez J.B."/>
            <person name="Henrissat B."/>
            <person name="Kuo A."/>
            <person name="Liang C."/>
            <person name="Lipzen A."/>
            <person name="Lutzoni F."/>
            <person name="Magnuson J."/>
            <person name="Mondo S."/>
            <person name="Nolan M."/>
            <person name="Ohm R."/>
            <person name="Pangilinan J."/>
            <person name="Park H.-J."/>
            <person name="Ramirez L."/>
            <person name="Alfaro M."/>
            <person name="Sun H."/>
            <person name="Tritt A."/>
            <person name="Yoshinaga Y."/>
            <person name="Zwiers L.-H."/>
            <person name="Turgeon B.G."/>
            <person name="Goodwin S.B."/>
            <person name="Spatafora J.W."/>
            <person name="Crous P.W."/>
            <person name="Grigoriev I.V."/>
        </authorList>
    </citation>
    <scope>NUCLEOTIDE SEQUENCE</scope>
    <source>
        <strain evidence="2">P77</strain>
    </source>
</reference>
<gene>
    <name evidence="2" type="ORF">BDW02DRAFT_571620</name>
</gene>
<feature type="compositionally biased region" description="Polar residues" evidence="1">
    <location>
        <begin position="339"/>
        <end position="369"/>
    </location>
</feature>
<feature type="region of interest" description="Disordered" evidence="1">
    <location>
        <begin position="180"/>
        <end position="441"/>
    </location>
</feature>
<evidence type="ECO:0000313" key="3">
    <source>
        <dbReference type="Proteomes" id="UP000800040"/>
    </source>
</evidence>
<dbReference type="OrthoDB" id="5374569at2759"/>
<feature type="compositionally biased region" description="Low complexity" evidence="1">
    <location>
        <begin position="280"/>
        <end position="298"/>
    </location>
</feature>
<evidence type="ECO:0000256" key="1">
    <source>
        <dbReference type="SAM" id="MobiDB-lite"/>
    </source>
</evidence>
<organism evidence="2 3">
    <name type="scientific">Decorospora gaudefroyi</name>
    <dbReference type="NCBI Taxonomy" id="184978"/>
    <lineage>
        <taxon>Eukaryota</taxon>
        <taxon>Fungi</taxon>
        <taxon>Dikarya</taxon>
        <taxon>Ascomycota</taxon>
        <taxon>Pezizomycotina</taxon>
        <taxon>Dothideomycetes</taxon>
        <taxon>Pleosporomycetidae</taxon>
        <taxon>Pleosporales</taxon>
        <taxon>Pleosporineae</taxon>
        <taxon>Pleosporaceae</taxon>
        <taxon>Decorospora</taxon>
    </lineage>
</organism>
<dbReference type="EMBL" id="ML975352">
    <property type="protein sequence ID" value="KAF1831879.1"/>
    <property type="molecule type" value="Genomic_DNA"/>
</dbReference>
<name>A0A6A5K4D9_9PLEO</name>
<feature type="compositionally biased region" description="Polar residues" evidence="1">
    <location>
        <begin position="210"/>
        <end position="225"/>
    </location>
</feature>
<feature type="compositionally biased region" description="Basic and acidic residues" evidence="1">
    <location>
        <begin position="407"/>
        <end position="435"/>
    </location>
</feature>
<dbReference type="Proteomes" id="UP000800040">
    <property type="component" value="Unassembled WGS sequence"/>
</dbReference>
<proteinExistence type="predicted"/>
<dbReference type="AlphaFoldDB" id="A0A6A5K4D9"/>
<feature type="compositionally biased region" description="Polar residues" evidence="1">
    <location>
        <begin position="12"/>
        <end position="25"/>
    </location>
</feature>
<evidence type="ECO:0000313" key="2">
    <source>
        <dbReference type="EMBL" id="KAF1831879.1"/>
    </source>
</evidence>